<name>H0E369_9ACTN</name>
<organism evidence="4 5">
    <name type="scientific">Patulibacter medicamentivorans</name>
    <dbReference type="NCBI Taxonomy" id="1097667"/>
    <lineage>
        <taxon>Bacteria</taxon>
        <taxon>Bacillati</taxon>
        <taxon>Actinomycetota</taxon>
        <taxon>Thermoleophilia</taxon>
        <taxon>Solirubrobacterales</taxon>
        <taxon>Patulibacteraceae</taxon>
        <taxon>Patulibacter</taxon>
    </lineage>
</organism>
<feature type="transmembrane region" description="Helical" evidence="3">
    <location>
        <begin position="136"/>
        <end position="158"/>
    </location>
</feature>
<feature type="compositionally biased region" description="Low complexity" evidence="2">
    <location>
        <begin position="310"/>
        <end position="319"/>
    </location>
</feature>
<feature type="region of interest" description="Disordered" evidence="2">
    <location>
        <begin position="1"/>
        <end position="87"/>
    </location>
</feature>
<feature type="compositionally biased region" description="Basic and acidic residues" evidence="2">
    <location>
        <begin position="1"/>
        <end position="11"/>
    </location>
</feature>
<keyword evidence="3" id="KW-0472">Membrane</keyword>
<keyword evidence="1" id="KW-0175">Coiled coil</keyword>
<feature type="coiled-coil region" evidence="1">
    <location>
        <begin position="167"/>
        <end position="221"/>
    </location>
</feature>
<dbReference type="GO" id="GO:0004527">
    <property type="term" value="F:exonuclease activity"/>
    <property type="evidence" value="ECO:0007669"/>
    <property type="project" value="UniProtKB-KW"/>
</dbReference>
<dbReference type="RefSeq" id="WP_007572101.1">
    <property type="nucleotide sequence ID" value="NZ_AGUD01000059.1"/>
</dbReference>
<accession>H0E369</accession>
<dbReference type="EMBL" id="AGUD01000059">
    <property type="protein sequence ID" value="EHN11868.1"/>
    <property type="molecule type" value="Genomic_DNA"/>
</dbReference>
<keyword evidence="3" id="KW-1133">Transmembrane helix</keyword>
<evidence type="ECO:0000313" key="5">
    <source>
        <dbReference type="Proteomes" id="UP000005143"/>
    </source>
</evidence>
<keyword evidence="4" id="KW-0269">Exonuclease</keyword>
<keyword evidence="3" id="KW-0812">Transmembrane</keyword>
<reference evidence="4 5" key="1">
    <citation type="journal article" date="2013" name="Biodegradation">
        <title>Quantitative proteomic analysis of ibuprofen-degrading Patulibacter sp. strain I11.</title>
        <authorList>
            <person name="Almeida B."/>
            <person name="Kjeldal H."/>
            <person name="Lolas I."/>
            <person name="Knudsen A.D."/>
            <person name="Carvalho G."/>
            <person name="Nielsen K.L."/>
            <person name="Barreto Crespo M.T."/>
            <person name="Stensballe A."/>
            <person name="Nielsen J.L."/>
        </authorList>
    </citation>
    <scope>NUCLEOTIDE SEQUENCE [LARGE SCALE GENOMIC DNA]</scope>
    <source>
        <strain evidence="4 5">I11</strain>
    </source>
</reference>
<gene>
    <name evidence="4" type="ORF">PAI11_12370</name>
</gene>
<sequence length="476" mass="49082">MSDTSTDREPELADDEVGAHDAQPADDPAPDADEPTAAGDDRAQAEDDEVLEGADEDGDGPAASDAESDSDDEPQASADGDHEIDDEVAPPVIGCLRCDARVALGSRYCPRCGTPLVRSGEDAASRLSRTRRNAPVGIRLLVPLLVAAIVAAVVWLAVVNDPDAGFRDDVEAQLSRAVDANRELSSQLLRLRPGGDGGLALTAAEQATTELSAAARELEQLDVPSSETARFTRASNALAADRTYVATVLAVLRDPKSSELGQLGSRSARAAAALATVDDITPAAKAIDGTRELGRYARAPKARKQGGSGSATAAGSKGSPFLTTLDQRLSAERAAFPRTKRGFALLRAARDGVASFSGPGPRPADAAAAVREARELFTSIAADRTAGAARARALPTRNANQQGIVERLGAAYQASAATATTLARCLGSGDPKAAASRCLQQVRARSTAERAAQQAFLTAVAPGRKAAGLAPLSPDL</sequence>
<evidence type="ECO:0000256" key="1">
    <source>
        <dbReference type="SAM" id="Coils"/>
    </source>
</evidence>
<feature type="region of interest" description="Disordered" evidence="2">
    <location>
        <begin position="291"/>
        <end position="319"/>
    </location>
</feature>
<keyword evidence="4" id="KW-0378">Hydrolase</keyword>
<protein>
    <submittedName>
        <fullName evidence="4">Exonuclease SbcC</fullName>
    </submittedName>
</protein>
<dbReference type="OrthoDB" id="9868505at2"/>
<dbReference type="AlphaFoldDB" id="H0E369"/>
<comment type="caution">
    <text evidence="4">The sequence shown here is derived from an EMBL/GenBank/DDBJ whole genome shotgun (WGS) entry which is preliminary data.</text>
</comment>
<dbReference type="Proteomes" id="UP000005143">
    <property type="component" value="Unassembled WGS sequence"/>
</dbReference>
<proteinExistence type="predicted"/>
<feature type="compositionally biased region" description="Acidic residues" evidence="2">
    <location>
        <begin position="46"/>
        <end position="59"/>
    </location>
</feature>
<keyword evidence="5" id="KW-1185">Reference proteome</keyword>
<evidence type="ECO:0000313" key="4">
    <source>
        <dbReference type="EMBL" id="EHN11868.1"/>
    </source>
</evidence>
<evidence type="ECO:0000256" key="3">
    <source>
        <dbReference type="SAM" id="Phobius"/>
    </source>
</evidence>
<evidence type="ECO:0000256" key="2">
    <source>
        <dbReference type="SAM" id="MobiDB-lite"/>
    </source>
</evidence>
<keyword evidence="4" id="KW-0540">Nuclease</keyword>